<name>A0A537JDW0_9BACT</name>
<sequence>MFRPAVGRPAALAGLVALGLAACGPAALGPPLPPPPHPGVLGPSVAAIVQTGVLRVASDLSDPPLAFREGAAPRGFEIDLAGLLAASLGVRLEVQDTPRVLLRTGFSGADLIVSAMRKEEVPGPASESYYTMSQGILWGGNEAPVRDDPLRNVRVAAQGKSPAETLAEQMGAGPILTAYLPAAALAAVSRGEVQAAVADLPVILDYARTHRGLRVSAGPWAEVPLVVGVRPDGPDLLAFVSAAIRELEHTGGLAQLRQRWHL</sequence>
<gene>
    <name evidence="4" type="ORF">E6H03_06620</name>
</gene>
<keyword evidence="1 2" id="KW-0732">Signal</keyword>
<dbReference type="SMART" id="SM00062">
    <property type="entry name" value="PBPb"/>
    <property type="match status" value="1"/>
</dbReference>
<accession>A0A537JDW0</accession>
<protein>
    <submittedName>
        <fullName evidence="4">Transporter substrate-binding domain-containing protein</fullName>
    </submittedName>
</protein>
<feature type="chain" id="PRO_5022129389" evidence="2">
    <location>
        <begin position="29"/>
        <end position="262"/>
    </location>
</feature>
<proteinExistence type="predicted"/>
<evidence type="ECO:0000259" key="3">
    <source>
        <dbReference type="SMART" id="SM00062"/>
    </source>
</evidence>
<feature type="signal peptide" evidence="2">
    <location>
        <begin position="1"/>
        <end position="28"/>
    </location>
</feature>
<dbReference type="PANTHER" id="PTHR35936">
    <property type="entry name" value="MEMBRANE-BOUND LYTIC MUREIN TRANSGLYCOSYLASE F"/>
    <property type="match status" value="1"/>
</dbReference>
<evidence type="ECO:0000256" key="1">
    <source>
        <dbReference type="ARBA" id="ARBA00022729"/>
    </source>
</evidence>
<dbReference type="PROSITE" id="PS51257">
    <property type="entry name" value="PROKAR_LIPOPROTEIN"/>
    <property type="match status" value="1"/>
</dbReference>
<feature type="domain" description="Solute-binding protein family 3/N-terminal" evidence="3">
    <location>
        <begin position="53"/>
        <end position="262"/>
    </location>
</feature>
<dbReference type="Proteomes" id="UP000318093">
    <property type="component" value="Unassembled WGS sequence"/>
</dbReference>
<evidence type="ECO:0000256" key="2">
    <source>
        <dbReference type="SAM" id="SignalP"/>
    </source>
</evidence>
<comment type="caution">
    <text evidence="4">The sequence shown here is derived from an EMBL/GenBank/DDBJ whole genome shotgun (WGS) entry which is preliminary data.</text>
</comment>
<dbReference type="EMBL" id="VBAN01000195">
    <property type="protein sequence ID" value="TMI81729.1"/>
    <property type="molecule type" value="Genomic_DNA"/>
</dbReference>
<organism evidence="4 5">
    <name type="scientific">Candidatus Segetimicrobium genomatis</name>
    <dbReference type="NCBI Taxonomy" id="2569760"/>
    <lineage>
        <taxon>Bacteria</taxon>
        <taxon>Bacillati</taxon>
        <taxon>Candidatus Sysuimicrobiota</taxon>
        <taxon>Candidatus Sysuimicrobiia</taxon>
        <taxon>Candidatus Sysuimicrobiales</taxon>
        <taxon>Candidatus Segetimicrobiaceae</taxon>
        <taxon>Candidatus Segetimicrobium</taxon>
    </lineage>
</organism>
<dbReference type="SUPFAM" id="SSF53850">
    <property type="entry name" value="Periplasmic binding protein-like II"/>
    <property type="match status" value="1"/>
</dbReference>
<dbReference type="Pfam" id="PF00497">
    <property type="entry name" value="SBP_bac_3"/>
    <property type="match status" value="1"/>
</dbReference>
<evidence type="ECO:0000313" key="5">
    <source>
        <dbReference type="Proteomes" id="UP000318093"/>
    </source>
</evidence>
<evidence type="ECO:0000313" key="4">
    <source>
        <dbReference type="EMBL" id="TMI81729.1"/>
    </source>
</evidence>
<dbReference type="InterPro" id="IPR001638">
    <property type="entry name" value="Solute-binding_3/MltF_N"/>
</dbReference>
<dbReference type="Gene3D" id="3.40.190.10">
    <property type="entry name" value="Periplasmic binding protein-like II"/>
    <property type="match status" value="2"/>
</dbReference>
<dbReference type="AlphaFoldDB" id="A0A537JDW0"/>
<dbReference type="PANTHER" id="PTHR35936:SF17">
    <property type="entry name" value="ARGININE-BINDING EXTRACELLULAR PROTEIN ARTP"/>
    <property type="match status" value="1"/>
</dbReference>
<reference evidence="4 5" key="1">
    <citation type="journal article" date="2019" name="Nat. Microbiol.">
        <title>Mediterranean grassland soil C-N compound turnover is dependent on rainfall and depth, and is mediated by genomically divergent microorganisms.</title>
        <authorList>
            <person name="Diamond S."/>
            <person name="Andeer P.F."/>
            <person name="Li Z."/>
            <person name="Crits-Christoph A."/>
            <person name="Burstein D."/>
            <person name="Anantharaman K."/>
            <person name="Lane K.R."/>
            <person name="Thomas B.C."/>
            <person name="Pan C."/>
            <person name="Northen T.R."/>
            <person name="Banfield J.F."/>
        </authorList>
    </citation>
    <scope>NUCLEOTIDE SEQUENCE [LARGE SCALE GENOMIC DNA]</scope>
    <source>
        <strain evidence="4">NP_6</strain>
    </source>
</reference>